<evidence type="ECO:0000313" key="2">
    <source>
        <dbReference type="EMBL" id="KAG0577669.1"/>
    </source>
</evidence>
<comment type="caution">
    <text evidence="2">The sequence shown here is derived from an EMBL/GenBank/DDBJ whole genome shotgun (WGS) entry which is preliminary data.</text>
</comment>
<sequence length="107" mass="11898">MSHSNGSERSSKACAVKAFGQRYMISTRSKSDHMSMTSLQLGALPPPPQLRYMMQILMFYLPTAFTHSIVTLPCVIFATLYCNIFNTADCNTTMCKICSHGSSNMLM</sequence>
<evidence type="ECO:0000256" key="1">
    <source>
        <dbReference type="SAM" id="Phobius"/>
    </source>
</evidence>
<keyword evidence="1" id="KW-0472">Membrane</keyword>
<evidence type="ECO:0000313" key="3">
    <source>
        <dbReference type="Proteomes" id="UP000822688"/>
    </source>
</evidence>
<protein>
    <submittedName>
        <fullName evidence="2">Uncharacterized protein</fullName>
    </submittedName>
</protein>
<reference evidence="2" key="1">
    <citation type="submission" date="2020-06" db="EMBL/GenBank/DDBJ databases">
        <title>WGS assembly of Ceratodon purpureus strain R40.</title>
        <authorList>
            <person name="Carey S.B."/>
            <person name="Jenkins J."/>
            <person name="Shu S."/>
            <person name="Lovell J.T."/>
            <person name="Sreedasyam A."/>
            <person name="Maumus F."/>
            <person name="Tiley G.P."/>
            <person name="Fernandez-Pozo N."/>
            <person name="Barry K."/>
            <person name="Chen C."/>
            <person name="Wang M."/>
            <person name="Lipzen A."/>
            <person name="Daum C."/>
            <person name="Saski C.A."/>
            <person name="Payton A.C."/>
            <person name="Mcbreen J.C."/>
            <person name="Conrad R.E."/>
            <person name="Kollar L.M."/>
            <person name="Olsson S."/>
            <person name="Huttunen S."/>
            <person name="Landis J.B."/>
            <person name="Wickett N.J."/>
            <person name="Johnson M.G."/>
            <person name="Rensing S.A."/>
            <person name="Grimwood J."/>
            <person name="Schmutz J."/>
            <person name="Mcdaniel S.F."/>
        </authorList>
    </citation>
    <scope>NUCLEOTIDE SEQUENCE</scope>
    <source>
        <strain evidence="2">R40</strain>
    </source>
</reference>
<organism evidence="2 3">
    <name type="scientific">Ceratodon purpureus</name>
    <name type="common">Fire moss</name>
    <name type="synonym">Dicranum purpureum</name>
    <dbReference type="NCBI Taxonomy" id="3225"/>
    <lineage>
        <taxon>Eukaryota</taxon>
        <taxon>Viridiplantae</taxon>
        <taxon>Streptophyta</taxon>
        <taxon>Embryophyta</taxon>
        <taxon>Bryophyta</taxon>
        <taxon>Bryophytina</taxon>
        <taxon>Bryopsida</taxon>
        <taxon>Dicranidae</taxon>
        <taxon>Pseudoditrichales</taxon>
        <taxon>Ditrichaceae</taxon>
        <taxon>Ceratodon</taxon>
    </lineage>
</organism>
<dbReference type="Proteomes" id="UP000822688">
    <property type="component" value="Chromosome 5"/>
</dbReference>
<dbReference type="AlphaFoldDB" id="A0A8T0I419"/>
<feature type="transmembrane region" description="Helical" evidence="1">
    <location>
        <begin position="57"/>
        <end position="81"/>
    </location>
</feature>
<keyword evidence="3" id="KW-1185">Reference proteome</keyword>
<keyword evidence="1" id="KW-1133">Transmembrane helix</keyword>
<name>A0A8T0I419_CERPU</name>
<keyword evidence="1" id="KW-0812">Transmembrane</keyword>
<dbReference type="EMBL" id="CM026425">
    <property type="protein sequence ID" value="KAG0577669.1"/>
    <property type="molecule type" value="Genomic_DNA"/>
</dbReference>
<accession>A0A8T0I419</accession>
<proteinExistence type="predicted"/>
<gene>
    <name evidence="2" type="ORF">KC19_5G171500</name>
</gene>